<dbReference type="Pfam" id="PF06181">
    <property type="entry name" value="Urate_ox_N"/>
    <property type="match status" value="1"/>
</dbReference>
<evidence type="ECO:0000256" key="3">
    <source>
        <dbReference type="ARBA" id="ARBA00023004"/>
    </source>
</evidence>
<dbReference type="GO" id="GO:0046872">
    <property type="term" value="F:metal ion binding"/>
    <property type="evidence" value="ECO:0007669"/>
    <property type="project" value="UniProtKB-KW"/>
</dbReference>
<evidence type="ECO:0000256" key="4">
    <source>
        <dbReference type="PROSITE-ProRule" id="PRU00433"/>
    </source>
</evidence>
<feature type="domain" description="Cytochrome c" evidence="6">
    <location>
        <begin position="320"/>
        <end position="402"/>
    </location>
</feature>
<keyword evidence="8" id="KW-1185">Reference proteome</keyword>
<name>A0A560G3W6_9PROT</name>
<evidence type="ECO:0000259" key="6">
    <source>
        <dbReference type="PROSITE" id="PS51007"/>
    </source>
</evidence>
<dbReference type="InterPro" id="IPR036909">
    <property type="entry name" value="Cyt_c-like_dom_sf"/>
</dbReference>
<evidence type="ECO:0000256" key="5">
    <source>
        <dbReference type="SAM" id="Phobius"/>
    </source>
</evidence>
<feature type="transmembrane region" description="Helical" evidence="5">
    <location>
        <begin position="12"/>
        <end position="33"/>
    </location>
</feature>
<feature type="transmembrane region" description="Helical" evidence="5">
    <location>
        <begin position="120"/>
        <end position="138"/>
    </location>
</feature>
<keyword evidence="3 4" id="KW-0408">Iron</keyword>
<evidence type="ECO:0000256" key="1">
    <source>
        <dbReference type="ARBA" id="ARBA00022617"/>
    </source>
</evidence>
<feature type="transmembrane region" description="Helical" evidence="5">
    <location>
        <begin position="150"/>
        <end position="169"/>
    </location>
</feature>
<dbReference type="GO" id="GO:0009055">
    <property type="term" value="F:electron transfer activity"/>
    <property type="evidence" value="ECO:0007669"/>
    <property type="project" value="InterPro"/>
</dbReference>
<keyword evidence="5" id="KW-1133">Transmembrane helix</keyword>
<organism evidence="7 8">
    <name type="scientific">Nitrospirillum amazonense</name>
    <dbReference type="NCBI Taxonomy" id="28077"/>
    <lineage>
        <taxon>Bacteria</taxon>
        <taxon>Pseudomonadati</taxon>
        <taxon>Pseudomonadota</taxon>
        <taxon>Alphaproteobacteria</taxon>
        <taxon>Rhodospirillales</taxon>
        <taxon>Azospirillaceae</taxon>
        <taxon>Nitrospirillum</taxon>
    </lineage>
</organism>
<dbReference type="EMBL" id="VITO01000005">
    <property type="protein sequence ID" value="TWB28576.1"/>
    <property type="molecule type" value="Genomic_DNA"/>
</dbReference>
<dbReference type="InterPro" id="IPR010389">
    <property type="entry name" value="Urate_ox_N"/>
</dbReference>
<dbReference type="PROSITE" id="PS51007">
    <property type="entry name" value="CYTC"/>
    <property type="match status" value="1"/>
</dbReference>
<dbReference type="RefSeq" id="WP_145616651.1">
    <property type="nucleotide sequence ID" value="NZ_VITO01000005.1"/>
</dbReference>
<feature type="transmembrane region" description="Helical" evidence="5">
    <location>
        <begin position="175"/>
        <end position="195"/>
    </location>
</feature>
<dbReference type="Proteomes" id="UP000316545">
    <property type="component" value="Unassembled WGS sequence"/>
</dbReference>
<sequence>MEFIFWEWVNTLARWLHIVAAVAWIGSSFYFMALDASLRKRPHLPQGVQGEAWQVHGGGFYNMVKYLVAPSQMPAELTWFKWEAYTTWLSGFFLLCVLYYRGADLLLIDQSVMALTQWQAIALSVGLLAAGWIVYDLMCRSPLGRHNGALAAVGFVFLVAACWGTTHVFSPRGAMLQMGALIGTMMVANVFLLIIPNQRKVVATLLAGGTPDPSLGKAAKQRSMHNNYLTLPVVFLMIGNHYPLTYATRYNWVIFAVILVVGASVRHFFNTKHAGKPAPWWTWGIAAAGILLTAWLSAQGSADGGPAAGAATSSSPAYGATFAQAQEVVMNRCSMCHTASPAWDGINAPPHGVILDNPGDILRHADDIRRQAALSSAMPPGNVTLITPEERAILAAWSAGAASPHMASASVP</sequence>
<dbReference type="AlphaFoldDB" id="A0A560G3W6"/>
<feature type="transmembrane region" description="Helical" evidence="5">
    <location>
        <begin position="250"/>
        <end position="268"/>
    </location>
</feature>
<keyword evidence="1 4" id="KW-0349">Heme</keyword>
<keyword evidence="5" id="KW-0812">Transmembrane</keyword>
<feature type="transmembrane region" description="Helical" evidence="5">
    <location>
        <begin position="280"/>
        <end position="298"/>
    </location>
</feature>
<gene>
    <name evidence="7" type="ORF">FBZ88_105295</name>
</gene>
<dbReference type="InterPro" id="IPR009056">
    <property type="entry name" value="Cyt_c-like_dom"/>
</dbReference>
<evidence type="ECO:0000313" key="7">
    <source>
        <dbReference type="EMBL" id="TWB28576.1"/>
    </source>
</evidence>
<feature type="transmembrane region" description="Helical" evidence="5">
    <location>
        <begin position="82"/>
        <end position="100"/>
    </location>
</feature>
<protein>
    <submittedName>
        <fullName evidence="7">Putative membrane protein</fullName>
    </submittedName>
</protein>
<keyword evidence="2 4" id="KW-0479">Metal-binding</keyword>
<accession>A0A560G3W6</accession>
<reference evidence="7 8" key="1">
    <citation type="submission" date="2019-06" db="EMBL/GenBank/DDBJ databases">
        <title>Genomic Encyclopedia of Type Strains, Phase IV (KMG-V): Genome sequencing to study the core and pangenomes of soil and plant-associated prokaryotes.</title>
        <authorList>
            <person name="Whitman W."/>
        </authorList>
    </citation>
    <scope>NUCLEOTIDE SEQUENCE [LARGE SCALE GENOMIC DNA]</scope>
    <source>
        <strain evidence="7 8">BR 11865</strain>
    </source>
</reference>
<evidence type="ECO:0000313" key="8">
    <source>
        <dbReference type="Proteomes" id="UP000316545"/>
    </source>
</evidence>
<dbReference type="SUPFAM" id="SSF46626">
    <property type="entry name" value="Cytochrome c"/>
    <property type="match status" value="1"/>
</dbReference>
<proteinExistence type="predicted"/>
<keyword evidence="5" id="KW-0472">Membrane</keyword>
<dbReference type="GO" id="GO:0020037">
    <property type="term" value="F:heme binding"/>
    <property type="evidence" value="ECO:0007669"/>
    <property type="project" value="InterPro"/>
</dbReference>
<comment type="caution">
    <text evidence="7">The sequence shown here is derived from an EMBL/GenBank/DDBJ whole genome shotgun (WGS) entry which is preliminary data.</text>
</comment>
<evidence type="ECO:0000256" key="2">
    <source>
        <dbReference type="ARBA" id="ARBA00022723"/>
    </source>
</evidence>